<dbReference type="SUPFAM" id="SSF52540">
    <property type="entry name" value="P-loop containing nucleoside triphosphate hydrolases"/>
    <property type="match status" value="1"/>
</dbReference>
<evidence type="ECO:0000256" key="2">
    <source>
        <dbReference type="ARBA" id="ARBA00022801"/>
    </source>
</evidence>
<dbReference type="Pfam" id="PF01396">
    <property type="entry name" value="Zn_ribbon_Top1"/>
    <property type="match status" value="2"/>
</dbReference>
<evidence type="ECO:0000313" key="7">
    <source>
        <dbReference type="EMBL" id="MDC7227916.1"/>
    </source>
</evidence>
<dbReference type="GO" id="GO:0005694">
    <property type="term" value="C:chromosome"/>
    <property type="evidence" value="ECO:0007669"/>
    <property type="project" value="InterPro"/>
</dbReference>
<name>A0AAJ1IKZ0_9SPIO</name>
<keyword evidence="7" id="KW-0238">DNA-binding</keyword>
<dbReference type="Proteomes" id="UP001221217">
    <property type="component" value="Unassembled WGS sequence"/>
</dbReference>
<dbReference type="InterPro" id="IPR013498">
    <property type="entry name" value="Topo_IA_Znf"/>
</dbReference>
<keyword evidence="3" id="KW-0347">Helicase</keyword>
<dbReference type="GO" id="GO:0005829">
    <property type="term" value="C:cytosol"/>
    <property type="evidence" value="ECO:0007669"/>
    <property type="project" value="TreeGrafter"/>
</dbReference>
<keyword evidence="4" id="KW-0067">ATP-binding</keyword>
<feature type="domain" description="DNA topoisomerase type IA zn finger" evidence="5">
    <location>
        <begin position="174"/>
        <end position="197"/>
    </location>
</feature>
<evidence type="ECO:0000259" key="6">
    <source>
        <dbReference type="Pfam" id="PF13361"/>
    </source>
</evidence>
<organism evidence="7 8">
    <name type="scientific">Candidatus Thalassospirochaeta sargassi</name>
    <dbReference type="NCBI Taxonomy" id="3119039"/>
    <lineage>
        <taxon>Bacteria</taxon>
        <taxon>Pseudomonadati</taxon>
        <taxon>Spirochaetota</taxon>
        <taxon>Spirochaetia</taxon>
        <taxon>Spirochaetales</taxon>
        <taxon>Spirochaetaceae</taxon>
        <taxon>Candidatus Thalassospirochaeta</taxon>
    </lineage>
</organism>
<dbReference type="PANTHER" id="PTHR11070">
    <property type="entry name" value="UVRD / RECB / PCRA DNA HELICASE FAMILY MEMBER"/>
    <property type="match status" value="1"/>
</dbReference>
<keyword evidence="1" id="KW-0547">Nucleotide-binding</keyword>
<dbReference type="PANTHER" id="PTHR11070:SF63">
    <property type="entry name" value="DNA HELICASE IV"/>
    <property type="match status" value="1"/>
</dbReference>
<reference evidence="7 8" key="1">
    <citation type="submission" date="2022-12" db="EMBL/GenBank/DDBJ databases">
        <title>Metagenome assembled genome from gulf of manar.</title>
        <authorList>
            <person name="Kohli P."/>
            <person name="Pk S."/>
            <person name="Venkata Ramana C."/>
            <person name="Sasikala C."/>
        </authorList>
    </citation>
    <scope>NUCLEOTIDE SEQUENCE [LARGE SCALE GENOMIC DNA]</scope>
    <source>
        <strain evidence="7">JB008</strain>
    </source>
</reference>
<dbReference type="SUPFAM" id="SSF57783">
    <property type="entry name" value="Zinc beta-ribbon"/>
    <property type="match status" value="2"/>
</dbReference>
<dbReference type="GO" id="GO:0006265">
    <property type="term" value="P:DNA topological change"/>
    <property type="evidence" value="ECO:0007669"/>
    <property type="project" value="InterPro"/>
</dbReference>
<dbReference type="Gene3D" id="3.40.50.300">
    <property type="entry name" value="P-loop containing nucleotide triphosphate hydrolases"/>
    <property type="match status" value="1"/>
</dbReference>
<feature type="domain" description="DNA topoisomerase type IA zn finger" evidence="5">
    <location>
        <begin position="113"/>
        <end position="146"/>
    </location>
</feature>
<dbReference type="Gene3D" id="3.30.65.10">
    <property type="entry name" value="Bacterial Topoisomerase I, domain 1"/>
    <property type="match status" value="2"/>
</dbReference>
<proteinExistence type="predicted"/>
<evidence type="ECO:0000256" key="3">
    <source>
        <dbReference type="ARBA" id="ARBA00022806"/>
    </source>
</evidence>
<evidence type="ECO:0000259" key="5">
    <source>
        <dbReference type="Pfam" id="PF01396"/>
    </source>
</evidence>
<gene>
    <name evidence="7" type="ORF">PQJ61_14210</name>
</gene>
<evidence type="ECO:0000313" key="8">
    <source>
        <dbReference type="Proteomes" id="UP001221217"/>
    </source>
</evidence>
<sequence length="211" mass="23661">MNVEIELMTIHASKDKEADYVVLIGLLSDELPAEKPVDDILELLLPLKESYPDAEERRLFYVALTRAKNRVYLVYSPLDPSNFMKELESEEYNTCQHEIINGDFSQNPYFPACPECGRGVLSIKNGSHGPFVGCSKFPVCKHTENICSFCRSGILEKKGENLACTNCQVAIPVCPKCGGDLLIREGKYGQFLGCSNYRSDDVISCNYTRKI</sequence>
<keyword evidence="2" id="KW-0378">Hydrolase</keyword>
<evidence type="ECO:0000256" key="4">
    <source>
        <dbReference type="ARBA" id="ARBA00022840"/>
    </source>
</evidence>
<feature type="domain" description="UvrD-like helicase C-terminal" evidence="6">
    <location>
        <begin position="4"/>
        <end position="76"/>
    </location>
</feature>
<dbReference type="GO" id="GO:0043138">
    <property type="term" value="F:3'-5' DNA helicase activity"/>
    <property type="evidence" value="ECO:0007669"/>
    <property type="project" value="TreeGrafter"/>
</dbReference>
<dbReference type="InterPro" id="IPR027417">
    <property type="entry name" value="P-loop_NTPase"/>
</dbReference>
<comment type="caution">
    <text evidence="7">The sequence shown here is derived from an EMBL/GenBank/DDBJ whole genome shotgun (WGS) entry which is preliminary data.</text>
</comment>
<dbReference type="GO" id="GO:0016787">
    <property type="term" value="F:hydrolase activity"/>
    <property type="evidence" value="ECO:0007669"/>
    <property type="project" value="UniProtKB-KW"/>
</dbReference>
<dbReference type="InterPro" id="IPR014017">
    <property type="entry name" value="DNA_helicase_UvrD-like_C"/>
</dbReference>
<dbReference type="GO" id="GO:0003677">
    <property type="term" value="F:DNA binding"/>
    <property type="evidence" value="ECO:0007669"/>
    <property type="project" value="UniProtKB-KW"/>
</dbReference>
<accession>A0AAJ1IKZ0</accession>
<dbReference type="AlphaFoldDB" id="A0AAJ1IKZ0"/>
<dbReference type="GO" id="GO:0003916">
    <property type="term" value="F:DNA topoisomerase activity"/>
    <property type="evidence" value="ECO:0007669"/>
    <property type="project" value="InterPro"/>
</dbReference>
<protein>
    <submittedName>
        <fullName evidence="7">Topoisomerase DNA-binding C4 zinc finger domain-containing protein</fullName>
    </submittedName>
</protein>
<dbReference type="GO" id="GO:0000725">
    <property type="term" value="P:recombinational repair"/>
    <property type="evidence" value="ECO:0007669"/>
    <property type="project" value="TreeGrafter"/>
</dbReference>
<dbReference type="InterPro" id="IPR000212">
    <property type="entry name" value="DNA_helicase_UvrD/REP"/>
</dbReference>
<evidence type="ECO:0000256" key="1">
    <source>
        <dbReference type="ARBA" id="ARBA00022741"/>
    </source>
</evidence>
<dbReference type="GO" id="GO:0005524">
    <property type="term" value="F:ATP binding"/>
    <property type="evidence" value="ECO:0007669"/>
    <property type="project" value="UniProtKB-KW"/>
</dbReference>
<dbReference type="EMBL" id="JAQQAL010000035">
    <property type="protein sequence ID" value="MDC7227916.1"/>
    <property type="molecule type" value="Genomic_DNA"/>
</dbReference>
<dbReference type="Pfam" id="PF13361">
    <property type="entry name" value="UvrD_C"/>
    <property type="match status" value="1"/>
</dbReference>